<keyword evidence="1" id="KW-0732">Signal</keyword>
<organism evidence="2 3">
    <name type="scientific">Parasponia andersonii</name>
    <name type="common">Sponia andersonii</name>
    <dbReference type="NCBI Taxonomy" id="3476"/>
    <lineage>
        <taxon>Eukaryota</taxon>
        <taxon>Viridiplantae</taxon>
        <taxon>Streptophyta</taxon>
        <taxon>Embryophyta</taxon>
        <taxon>Tracheophyta</taxon>
        <taxon>Spermatophyta</taxon>
        <taxon>Magnoliopsida</taxon>
        <taxon>eudicotyledons</taxon>
        <taxon>Gunneridae</taxon>
        <taxon>Pentapetalae</taxon>
        <taxon>rosids</taxon>
        <taxon>fabids</taxon>
        <taxon>Rosales</taxon>
        <taxon>Cannabaceae</taxon>
        <taxon>Parasponia</taxon>
    </lineage>
</organism>
<protein>
    <submittedName>
        <fullName evidence="2">Uncharacterized protein</fullName>
    </submittedName>
</protein>
<name>A0A2P5BGC3_PARAD</name>
<evidence type="ECO:0000313" key="2">
    <source>
        <dbReference type="EMBL" id="PON47832.1"/>
    </source>
</evidence>
<dbReference type="EMBL" id="JXTB01000287">
    <property type="protein sequence ID" value="PON47832.1"/>
    <property type="molecule type" value="Genomic_DNA"/>
</dbReference>
<keyword evidence="3" id="KW-1185">Reference proteome</keyword>
<evidence type="ECO:0000313" key="3">
    <source>
        <dbReference type="Proteomes" id="UP000237105"/>
    </source>
</evidence>
<gene>
    <name evidence="2" type="ORF">PanWU01x14_241420</name>
</gene>
<feature type="chain" id="PRO_5015174798" evidence="1">
    <location>
        <begin position="26"/>
        <end position="53"/>
    </location>
</feature>
<dbReference type="Proteomes" id="UP000237105">
    <property type="component" value="Unassembled WGS sequence"/>
</dbReference>
<sequence length="53" mass="6339">FLSAIVLWKYAAVLLLGGFHQNVQRYDTVQPPLRHWHVYRQFLARFNLANKEI</sequence>
<evidence type="ECO:0000256" key="1">
    <source>
        <dbReference type="SAM" id="SignalP"/>
    </source>
</evidence>
<comment type="caution">
    <text evidence="2">The sequence shown here is derived from an EMBL/GenBank/DDBJ whole genome shotgun (WGS) entry which is preliminary data.</text>
</comment>
<dbReference type="AlphaFoldDB" id="A0A2P5BGC3"/>
<proteinExistence type="predicted"/>
<feature type="signal peptide" evidence="1">
    <location>
        <begin position="1"/>
        <end position="25"/>
    </location>
</feature>
<accession>A0A2P5BGC3</accession>
<reference evidence="3" key="1">
    <citation type="submission" date="2016-06" db="EMBL/GenBank/DDBJ databases">
        <title>Parallel loss of symbiosis genes in relatives of nitrogen-fixing non-legume Parasponia.</title>
        <authorList>
            <person name="Van Velzen R."/>
            <person name="Holmer R."/>
            <person name="Bu F."/>
            <person name="Rutten L."/>
            <person name="Van Zeijl A."/>
            <person name="Liu W."/>
            <person name="Santuari L."/>
            <person name="Cao Q."/>
            <person name="Sharma T."/>
            <person name="Shen D."/>
            <person name="Roswanjaya Y."/>
            <person name="Wardhani T."/>
            <person name="Kalhor M.S."/>
            <person name="Jansen J."/>
            <person name="Van den Hoogen J."/>
            <person name="Gungor B."/>
            <person name="Hartog M."/>
            <person name="Hontelez J."/>
            <person name="Verver J."/>
            <person name="Yang W.-C."/>
            <person name="Schijlen E."/>
            <person name="Repin R."/>
            <person name="Schilthuizen M."/>
            <person name="Schranz E."/>
            <person name="Heidstra R."/>
            <person name="Miyata K."/>
            <person name="Fedorova E."/>
            <person name="Kohlen W."/>
            <person name="Bisseling T."/>
            <person name="Smit S."/>
            <person name="Geurts R."/>
        </authorList>
    </citation>
    <scope>NUCLEOTIDE SEQUENCE [LARGE SCALE GENOMIC DNA]</scope>
    <source>
        <strain evidence="3">cv. WU1-14</strain>
    </source>
</reference>
<feature type="non-terminal residue" evidence="2">
    <location>
        <position position="1"/>
    </location>
</feature>